<evidence type="ECO:0000313" key="3">
    <source>
        <dbReference type="Proteomes" id="UP000504882"/>
    </source>
</evidence>
<dbReference type="NCBIfam" id="TIGR01891">
    <property type="entry name" value="amidohydrolases"/>
    <property type="match status" value="1"/>
</dbReference>
<dbReference type="SUPFAM" id="SSF53187">
    <property type="entry name" value="Zn-dependent exopeptidases"/>
    <property type="match status" value="1"/>
</dbReference>
<dbReference type="EMBL" id="SMNA01000016">
    <property type="protein sequence ID" value="TDE88537.1"/>
    <property type="molecule type" value="Genomic_DNA"/>
</dbReference>
<dbReference type="InterPro" id="IPR017439">
    <property type="entry name" value="Amidohydrolase"/>
</dbReference>
<accession>A0ABY2DX27</accession>
<feature type="domain" description="Peptidase M20 dimerisation" evidence="1">
    <location>
        <begin position="219"/>
        <end position="308"/>
    </location>
</feature>
<evidence type="ECO:0000259" key="1">
    <source>
        <dbReference type="Pfam" id="PF07687"/>
    </source>
</evidence>
<dbReference type="Pfam" id="PF01546">
    <property type="entry name" value="Peptidase_M20"/>
    <property type="match status" value="1"/>
</dbReference>
<protein>
    <submittedName>
        <fullName evidence="2">Amidohydrolase</fullName>
    </submittedName>
</protein>
<dbReference type="PIRSF" id="PIRSF005962">
    <property type="entry name" value="Pept_M20D_amidohydro"/>
    <property type="match status" value="1"/>
</dbReference>
<evidence type="ECO:0000313" key="2">
    <source>
        <dbReference type="EMBL" id="TDE88537.1"/>
    </source>
</evidence>
<dbReference type="SUPFAM" id="SSF55031">
    <property type="entry name" value="Bacterial exopeptidase dimerisation domain"/>
    <property type="match status" value="1"/>
</dbReference>
<dbReference type="Pfam" id="PF07687">
    <property type="entry name" value="M20_dimer"/>
    <property type="match status" value="1"/>
</dbReference>
<dbReference type="Gene3D" id="3.40.630.10">
    <property type="entry name" value="Zn peptidases"/>
    <property type="match status" value="2"/>
</dbReference>
<dbReference type="InterPro" id="IPR036264">
    <property type="entry name" value="Bact_exopeptidase_dim_dom"/>
</dbReference>
<keyword evidence="3" id="KW-1185">Reference proteome</keyword>
<organism evidence="2 3">
    <name type="scientific">Occultella glacieicola</name>
    <dbReference type="NCBI Taxonomy" id="2518684"/>
    <lineage>
        <taxon>Bacteria</taxon>
        <taxon>Bacillati</taxon>
        <taxon>Actinomycetota</taxon>
        <taxon>Actinomycetes</taxon>
        <taxon>Micrococcales</taxon>
        <taxon>Ruaniaceae</taxon>
        <taxon>Occultella</taxon>
    </lineage>
</organism>
<dbReference type="InterPro" id="IPR011650">
    <property type="entry name" value="Peptidase_M20_dimer"/>
</dbReference>
<proteinExistence type="predicted"/>
<reference evidence="2 3" key="1">
    <citation type="submission" date="2019-03" db="EMBL/GenBank/DDBJ databases">
        <title>Genomic features of bacteria from cold environments.</title>
        <authorList>
            <person name="Shen L."/>
        </authorList>
    </citation>
    <scope>NUCLEOTIDE SEQUENCE [LARGE SCALE GENOMIC DNA]</scope>
    <source>
        <strain evidence="3">T3246-1</strain>
    </source>
</reference>
<dbReference type="Proteomes" id="UP000504882">
    <property type="component" value="Unassembled WGS sequence"/>
</dbReference>
<dbReference type="PANTHER" id="PTHR30575:SF3">
    <property type="entry name" value="PEPTIDASE M20 DIMERISATION DOMAIN-CONTAINING PROTEIN"/>
    <property type="match status" value="1"/>
</dbReference>
<dbReference type="InterPro" id="IPR052030">
    <property type="entry name" value="Peptidase_M20/M20A_hydrolases"/>
</dbReference>
<comment type="caution">
    <text evidence="2">The sequence shown here is derived from an EMBL/GenBank/DDBJ whole genome shotgun (WGS) entry which is preliminary data.</text>
</comment>
<dbReference type="RefSeq" id="WP_133109977.1">
    <property type="nucleotide sequence ID" value="NZ_SMNA01000016.1"/>
</dbReference>
<name>A0ABY2DX27_9MICO</name>
<gene>
    <name evidence="2" type="ORF">EXU48_22680</name>
</gene>
<dbReference type="InterPro" id="IPR002933">
    <property type="entry name" value="Peptidase_M20"/>
</dbReference>
<sequence>MTDLVALRRQLHRRPELGFMEIETAVAVIVEIGAVADEVTFGASVCDLTGVAGLPAPADLASARARAFARGVAPGLVEELGHGATGIVATVKGDRPGQVTALRFDMDALPVHEADGGEHRPTRVGFASEIPGLMHACGHDGHVAVGVELVRRLAADRDFAGEVRAVFQPAEEGVRGAHAMVAAGAVDGVDVMLGMHLGIGLPVGTVAAAAAGVLATEKWRIVLTGRAAHAALAPAEGRNALLGAAAAVTALHALPPEAGVVTRVNVGRLVAGTAANVVPESAILECEVRADDDGALRRLADSARHIVAGAAAMYELEVAFEVTGTSAVAVCDTDVTEAMARAAARVPGIEHALAAATMTASDDVTLMMSHVQGNGGRATLTVVGASSPAPHHHPRFDVDERALPLAVAWLEAAIRTGFRVPPVVTSQVRS</sequence>
<dbReference type="PANTHER" id="PTHR30575">
    <property type="entry name" value="PEPTIDASE M20"/>
    <property type="match status" value="1"/>
</dbReference>